<dbReference type="AlphaFoldDB" id="A0A161VZB8"/>
<reference evidence="1 2" key="1">
    <citation type="submission" date="2015-06" db="EMBL/GenBank/DDBJ databases">
        <title>Survival trade-offs in plant roots during colonization by closely related pathogenic and mutualistic fungi.</title>
        <authorList>
            <person name="Hacquard S."/>
            <person name="Kracher B."/>
            <person name="Hiruma K."/>
            <person name="Weinman A."/>
            <person name="Muench P."/>
            <person name="Garrido Oter R."/>
            <person name="Ver Loren van Themaat E."/>
            <person name="Dallerey J.-F."/>
            <person name="Damm U."/>
            <person name="Henrissat B."/>
            <person name="Lespinet O."/>
            <person name="Thon M."/>
            <person name="Kemen E."/>
            <person name="McHardy A.C."/>
            <person name="Schulze-Lefert P."/>
            <person name="O'Connell R.J."/>
        </authorList>
    </citation>
    <scope>NUCLEOTIDE SEQUENCE [LARGE SCALE GENOMIC DNA]</scope>
    <source>
        <strain evidence="1 2">MAFF 238704</strain>
    </source>
</reference>
<gene>
    <name evidence="1" type="ORF">CI238_06838</name>
</gene>
<dbReference type="EMBL" id="LFIW01002162">
    <property type="protein sequence ID" value="KZL79045.1"/>
    <property type="molecule type" value="Genomic_DNA"/>
</dbReference>
<accession>A0A161VZB8</accession>
<evidence type="ECO:0000313" key="1">
    <source>
        <dbReference type="EMBL" id="KZL79045.1"/>
    </source>
</evidence>
<organism evidence="1 2">
    <name type="scientific">Colletotrichum incanum</name>
    <name type="common">Soybean anthracnose fungus</name>
    <dbReference type="NCBI Taxonomy" id="1573173"/>
    <lineage>
        <taxon>Eukaryota</taxon>
        <taxon>Fungi</taxon>
        <taxon>Dikarya</taxon>
        <taxon>Ascomycota</taxon>
        <taxon>Pezizomycotina</taxon>
        <taxon>Sordariomycetes</taxon>
        <taxon>Hypocreomycetidae</taxon>
        <taxon>Glomerellales</taxon>
        <taxon>Glomerellaceae</taxon>
        <taxon>Colletotrichum</taxon>
        <taxon>Colletotrichum spaethianum species complex</taxon>
    </lineage>
</organism>
<feature type="non-terminal residue" evidence="1">
    <location>
        <position position="1"/>
    </location>
</feature>
<keyword evidence="2" id="KW-1185">Reference proteome</keyword>
<name>A0A161VZB8_COLIC</name>
<protein>
    <submittedName>
        <fullName evidence="1">Uncharacterized protein</fullName>
    </submittedName>
</protein>
<sequence>SQESFAVGVHIVVGPGYRLGVAPSIPKPSEFLILVSVPTAGPSILEASIRKLRFSVLISLRIGLVSRGYVEVKKIVIFLSSNDGTLEHDSALMKWANLLSGA</sequence>
<comment type="caution">
    <text evidence="1">The sequence shown here is derived from an EMBL/GenBank/DDBJ whole genome shotgun (WGS) entry which is preliminary data.</text>
</comment>
<proteinExistence type="predicted"/>
<dbReference type="Proteomes" id="UP000076584">
    <property type="component" value="Unassembled WGS sequence"/>
</dbReference>
<feature type="non-terminal residue" evidence="1">
    <location>
        <position position="102"/>
    </location>
</feature>
<evidence type="ECO:0000313" key="2">
    <source>
        <dbReference type="Proteomes" id="UP000076584"/>
    </source>
</evidence>